<feature type="transmembrane region" description="Helical" evidence="2">
    <location>
        <begin position="267"/>
        <end position="292"/>
    </location>
</feature>
<name>A0A919UDI3_9ACTN</name>
<sequence>MRIDRLAARVLAALARDDHDGRARDPLLAALSRDTPAFGGATAVATRGTGPRWTLPAALLRRAAPPAEHQPERPLDRPGHTDGPPRQATGAEPPRHANDDGAPRHGTNDGAQRRGTNEDGPRHGTNDDGLRHGTNDVGLRHGSGDVGLRHGSGDGAQRHGNGDHRHGTDGVAQRPATDSGPPRQARREPGPPPLFSMPDGTPPRRMPSTTTRRLCAAVHLDADLARRVVAELTDDPRRAVPPSVGFDLEPVLCHALRARLLATARDGFLTVAVLTALVLAPRTTAAVLLLGAAAGLGRAAPVRAVPPAGRALFVAALVFGLVTAVGAALTVLGAAAPAPPGTGELDRLAAAVGAAPGPRVWVAVAVLLVGAVAGHLAHLSWTAATLTAAANPAPLRAATARRVRTVAAAQRGNVAFSRADPFVGAGPRVRGWSVAVALRATDSGVYRPRSPATLDPVLLRRHVGQALQGLGDGGAGHAGVPGLAVTPYLAADGVRCAGDQLLDDGTPLPLASREVLDAVVRGPQEGLRHYDRVVIVPRARGVTTAEGRPVVPSDDGDGLVSVFVHTSIEASVVYVELSAHVLPPVQAAYYGSQAPAVHLETLTRLTGAPWRLARTAAGSLRAMTRRVHREGWHDHSARLGVREIANGPAAGLAALEATKHVQIVERVVVEAVADFLERYDLDATTFRAEVPTTR</sequence>
<feature type="transmembrane region" description="Helical" evidence="2">
    <location>
        <begin position="360"/>
        <end position="381"/>
    </location>
</feature>
<protein>
    <submittedName>
        <fullName evidence="3">Uncharacterized protein</fullName>
    </submittedName>
</protein>
<evidence type="ECO:0000256" key="2">
    <source>
        <dbReference type="SAM" id="Phobius"/>
    </source>
</evidence>
<feature type="compositionally biased region" description="Basic and acidic residues" evidence="1">
    <location>
        <begin position="93"/>
        <end position="168"/>
    </location>
</feature>
<dbReference type="Proteomes" id="UP000660611">
    <property type="component" value="Unassembled WGS sequence"/>
</dbReference>
<evidence type="ECO:0000313" key="3">
    <source>
        <dbReference type="EMBL" id="GIG51492.1"/>
    </source>
</evidence>
<keyword evidence="2" id="KW-0472">Membrane</keyword>
<accession>A0A919UDI3</accession>
<feature type="compositionally biased region" description="Pro residues" evidence="1">
    <location>
        <begin position="190"/>
        <end position="205"/>
    </location>
</feature>
<proteinExistence type="predicted"/>
<dbReference type="AlphaFoldDB" id="A0A919UDI3"/>
<feature type="compositionally biased region" description="Low complexity" evidence="1">
    <location>
        <begin position="58"/>
        <end position="67"/>
    </location>
</feature>
<dbReference type="RefSeq" id="WP_203853098.1">
    <property type="nucleotide sequence ID" value="NZ_BAAAVW010000010.1"/>
</dbReference>
<feature type="compositionally biased region" description="Low complexity" evidence="1">
    <location>
        <begin position="37"/>
        <end position="52"/>
    </location>
</feature>
<organism evidence="3 4">
    <name type="scientific">Dactylosporangium siamense</name>
    <dbReference type="NCBI Taxonomy" id="685454"/>
    <lineage>
        <taxon>Bacteria</taxon>
        <taxon>Bacillati</taxon>
        <taxon>Actinomycetota</taxon>
        <taxon>Actinomycetes</taxon>
        <taxon>Micromonosporales</taxon>
        <taxon>Micromonosporaceae</taxon>
        <taxon>Dactylosporangium</taxon>
    </lineage>
</organism>
<feature type="region of interest" description="Disordered" evidence="1">
    <location>
        <begin position="33"/>
        <end position="52"/>
    </location>
</feature>
<keyword evidence="4" id="KW-1185">Reference proteome</keyword>
<comment type="caution">
    <text evidence="3">The sequence shown here is derived from an EMBL/GenBank/DDBJ whole genome shotgun (WGS) entry which is preliminary data.</text>
</comment>
<keyword evidence="2" id="KW-0812">Transmembrane</keyword>
<feature type="transmembrane region" description="Helical" evidence="2">
    <location>
        <begin position="312"/>
        <end position="339"/>
    </location>
</feature>
<keyword evidence="2" id="KW-1133">Transmembrane helix</keyword>
<reference evidence="3" key="1">
    <citation type="submission" date="2021-01" db="EMBL/GenBank/DDBJ databases">
        <title>Whole genome shotgun sequence of Dactylosporangium siamense NBRC 106093.</title>
        <authorList>
            <person name="Komaki H."/>
            <person name="Tamura T."/>
        </authorList>
    </citation>
    <scope>NUCLEOTIDE SEQUENCE</scope>
    <source>
        <strain evidence="3">NBRC 106093</strain>
    </source>
</reference>
<dbReference type="EMBL" id="BONQ01000155">
    <property type="protein sequence ID" value="GIG51492.1"/>
    <property type="molecule type" value="Genomic_DNA"/>
</dbReference>
<gene>
    <name evidence="3" type="ORF">Dsi01nite_095330</name>
</gene>
<evidence type="ECO:0000313" key="4">
    <source>
        <dbReference type="Proteomes" id="UP000660611"/>
    </source>
</evidence>
<evidence type="ECO:0000256" key="1">
    <source>
        <dbReference type="SAM" id="MobiDB-lite"/>
    </source>
</evidence>
<feature type="region of interest" description="Disordered" evidence="1">
    <location>
        <begin position="58"/>
        <end position="210"/>
    </location>
</feature>
<feature type="compositionally biased region" description="Basic and acidic residues" evidence="1">
    <location>
        <begin position="69"/>
        <end position="80"/>
    </location>
</feature>